<dbReference type="SMART" id="SM00419">
    <property type="entry name" value="HTH_CRP"/>
    <property type="match status" value="1"/>
</dbReference>
<reference evidence="6 8" key="1">
    <citation type="submission" date="2016-10" db="EMBL/GenBank/DDBJ databases">
        <authorList>
            <person name="Varghese N."/>
            <person name="Submissions S."/>
        </authorList>
    </citation>
    <scope>NUCLEOTIDE SEQUENCE [LARGE SCALE GENOMIC DNA]</scope>
    <source>
        <strain evidence="6 8">ATCC 43761</strain>
    </source>
</reference>
<dbReference type="Gene3D" id="2.60.120.10">
    <property type="entry name" value="Jelly Rolls"/>
    <property type="match status" value="1"/>
</dbReference>
<dbReference type="RefSeq" id="WP_013854938.1">
    <property type="nucleotide sequence ID" value="NZ_CP123735.1"/>
</dbReference>
<keyword evidence="3" id="KW-0804">Transcription</keyword>
<dbReference type="SUPFAM" id="SSF51206">
    <property type="entry name" value="cAMP-binding domain-like"/>
    <property type="match status" value="1"/>
</dbReference>
<dbReference type="Gene3D" id="1.10.10.10">
    <property type="entry name" value="Winged helix-like DNA-binding domain superfamily/Winged helix DNA-binding domain"/>
    <property type="match status" value="1"/>
</dbReference>
<dbReference type="InterPro" id="IPR036390">
    <property type="entry name" value="WH_DNA-bd_sf"/>
</dbReference>
<dbReference type="InterPro" id="IPR014710">
    <property type="entry name" value="RmlC-like_jellyroll"/>
</dbReference>
<name>A0AAX3UCE5_9LACO</name>
<dbReference type="PRINTS" id="PR00034">
    <property type="entry name" value="HTHCRP"/>
</dbReference>
<keyword evidence="8" id="KW-1185">Reference proteome</keyword>
<evidence type="ECO:0000256" key="3">
    <source>
        <dbReference type="ARBA" id="ARBA00023163"/>
    </source>
</evidence>
<keyword evidence="1" id="KW-0805">Transcription regulation</keyword>
<evidence type="ECO:0000256" key="2">
    <source>
        <dbReference type="ARBA" id="ARBA00023125"/>
    </source>
</evidence>
<dbReference type="InterPro" id="IPR000595">
    <property type="entry name" value="cNMP-bd_dom"/>
</dbReference>
<dbReference type="Proteomes" id="UP000181860">
    <property type="component" value="Unassembled WGS sequence"/>
</dbReference>
<dbReference type="PROSITE" id="PS51063">
    <property type="entry name" value="HTH_CRP_2"/>
    <property type="match status" value="1"/>
</dbReference>
<evidence type="ECO:0000313" key="7">
    <source>
        <dbReference type="EMBL" id="WGO85377.1"/>
    </source>
</evidence>
<dbReference type="PROSITE" id="PS50042">
    <property type="entry name" value="CNMP_BINDING_3"/>
    <property type="match status" value="1"/>
</dbReference>
<evidence type="ECO:0000256" key="1">
    <source>
        <dbReference type="ARBA" id="ARBA00023015"/>
    </source>
</evidence>
<feature type="domain" description="HTH crp-type" evidence="5">
    <location>
        <begin position="150"/>
        <end position="215"/>
    </location>
</feature>
<dbReference type="InterPro" id="IPR050397">
    <property type="entry name" value="Env_Response_Regulators"/>
</dbReference>
<evidence type="ECO:0000259" key="4">
    <source>
        <dbReference type="PROSITE" id="PS50042"/>
    </source>
</evidence>
<protein>
    <submittedName>
        <fullName evidence="6 7">Crp/Fnr family transcriptional regulator</fullName>
    </submittedName>
</protein>
<dbReference type="EMBL" id="FMXC01000020">
    <property type="protein sequence ID" value="SDA61376.1"/>
    <property type="molecule type" value="Genomic_DNA"/>
</dbReference>
<accession>A0AAX3UCE5</accession>
<dbReference type="InterPro" id="IPR012318">
    <property type="entry name" value="HTH_CRP"/>
</dbReference>
<organism evidence="7 9">
    <name type="scientific">Lactobacillus kefiranofaciens</name>
    <dbReference type="NCBI Taxonomy" id="267818"/>
    <lineage>
        <taxon>Bacteria</taxon>
        <taxon>Bacillati</taxon>
        <taxon>Bacillota</taxon>
        <taxon>Bacilli</taxon>
        <taxon>Lactobacillales</taxon>
        <taxon>Lactobacillaceae</taxon>
        <taxon>Lactobacillus</taxon>
    </lineage>
</organism>
<feature type="domain" description="Cyclic nucleotide-binding" evidence="4">
    <location>
        <begin position="15"/>
        <end position="136"/>
    </location>
</feature>
<dbReference type="Pfam" id="PF00027">
    <property type="entry name" value="cNMP_binding"/>
    <property type="match status" value="1"/>
</dbReference>
<dbReference type="GO" id="GO:0003677">
    <property type="term" value="F:DNA binding"/>
    <property type="evidence" value="ECO:0007669"/>
    <property type="project" value="UniProtKB-KW"/>
</dbReference>
<evidence type="ECO:0000259" key="5">
    <source>
        <dbReference type="PROSITE" id="PS51063"/>
    </source>
</evidence>
<evidence type="ECO:0000313" key="6">
    <source>
        <dbReference type="EMBL" id="SDA61376.1"/>
    </source>
</evidence>
<sequence>MKKHSAVACIGQAGLFAQLPEEDLTKIAPISTHQEYFPKGSIIRQPGDGKDGLIFLDQGSAKIYSLNEAGKETVLGVLNKGDLDGQQNLFQDNHEENFVQALQDTYVCSINRRDFQDLLKKTPDLAINMLNNFGEKLVAIETKSIRRNSMSAKDRLLAYLEDLAKKQGRRDVQLKLKKKDLASYLGVTPETLSRQLKKLAKENRIKLSGRKIILL</sequence>
<dbReference type="SUPFAM" id="SSF46785">
    <property type="entry name" value="Winged helix' DNA-binding domain"/>
    <property type="match status" value="1"/>
</dbReference>
<dbReference type="SMART" id="SM00100">
    <property type="entry name" value="cNMP"/>
    <property type="match status" value="1"/>
</dbReference>
<dbReference type="GO" id="GO:0003700">
    <property type="term" value="F:DNA-binding transcription factor activity"/>
    <property type="evidence" value="ECO:0007669"/>
    <property type="project" value="TreeGrafter"/>
</dbReference>
<evidence type="ECO:0000313" key="9">
    <source>
        <dbReference type="Proteomes" id="UP001242513"/>
    </source>
</evidence>
<reference evidence="7" key="2">
    <citation type="journal article" date="2022" name="Food Funct.">
        <title>Lactobacillus kefiranofaciens ZW18 from Kefir enhances the anti-tumor effect of anti-programmed cell death 1 (PD-1) immunotherapy by modulating the gut microbiota.</title>
        <authorList>
            <person name="Zhao J."/>
            <person name="Wang Y."/>
            <person name="Wang J."/>
            <person name="Lv M."/>
            <person name="Zhou C."/>
            <person name="Jia L."/>
            <person name="Geng W."/>
        </authorList>
    </citation>
    <scope>NUCLEOTIDE SEQUENCE</scope>
    <source>
        <strain evidence="7">ZW18</strain>
    </source>
</reference>
<dbReference type="InterPro" id="IPR036388">
    <property type="entry name" value="WH-like_DNA-bd_sf"/>
</dbReference>
<dbReference type="PANTHER" id="PTHR24567">
    <property type="entry name" value="CRP FAMILY TRANSCRIPTIONAL REGULATORY PROTEIN"/>
    <property type="match status" value="1"/>
</dbReference>
<dbReference type="EMBL" id="CP123735">
    <property type="protein sequence ID" value="WGO85377.1"/>
    <property type="molecule type" value="Genomic_DNA"/>
</dbReference>
<dbReference type="InterPro" id="IPR018490">
    <property type="entry name" value="cNMP-bd_dom_sf"/>
</dbReference>
<dbReference type="GO" id="GO:0005829">
    <property type="term" value="C:cytosol"/>
    <property type="evidence" value="ECO:0007669"/>
    <property type="project" value="TreeGrafter"/>
</dbReference>
<evidence type="ECO:0000313" key="8">
    <source>
        <dbReference type="Proteomes" id="UP000181860"/>
    </source>
</evidence>
<dbReference type="CDD" id="cd00038">
    <property type="entry name" value="CAP_ED"/>
    <property type="match status" value="1"/>
</dbReference>
<dbReference type="Proteomes" id="UP001242513">
    <property type="component" value="Chromosome"/>
</dbReference>
<reference evidence="7" key="3">
    <citation type="submission" date="2023-04" db="EMBL/GenBank/DDBJ databases">
        <authorList>
            <person name="Wang Y."/>
        </authorList>
    </citation>
    <scope>NUCLEOTIDE SEQUENCE</scope>
    <source>
        <strain evidence="7">ZW18</strain>
    </source>
</reference>
<proteinExistence type="predicted"/>
<dbReference type="CDD" id="cd00092">
    <property type="entry name" value="HTH_CRP"/>
    <property type="match status" value="1"/>
</dbReference>
<gene>
    <name evidence="7" type="ORF">QEJ78_08370</name>
    <name evidence="6" type="ORF">SAMN02983011_01660</name>
</gene>
<dbReference type="Pfam" id="PF13545">
    <property type="entry name" value="HTH_Crp_2"/>
    <property type="match status" value="1"/>
</dbReference>
<dbReference type="AlphaFoldDB" id="A0AAX3UCE5"/>
<dbReference type="PANTHER" id="PTHR24567:SF26">
    <property type="entry name" value="REGULATORY PROTEIN YEIL"/>
    <property type="match status" value="1"/>
</dbReference>
<keyword evidence="2" id="KW-0238">DNA-binding</keyword>